<proteinExistence type="predicted"/>
<keyword evidence="4" id="KW-1185">Reference proteome</keyword>
<evidence type="ECO:0000313" key="4">
    <source>
        <dbReference type="Proteomes" id="UP001501285"/>
    </source>
</evidence>
<protein>
    <recommendedName>
        <fullName evidence="2">Beta-galactosidase C-terminal domain-containing protein</fullName>
    </recommendedName>
</protein>
<accession>A0ABN3GP52</accession>
<dbReference type="EMBL" id="BAAANB010000020">
    <property type="protein sequence ID" value="GAA2030167.1"/>
    <property type="molecule type" value="Genomic_DNA"/>
</dbReference>
<dbReference type="InterPro" id="IPR013739">
    <property type="entry name" value="Beta_galactosidase_C"/>
</dbReference>
<gene>
    <name evidence="3" type="ORF">GCM10009740_19800</name>
</gene>
<sequence>MRSWPFADRPAVTRRDLPGDGGSAWYASTLPDDATLGSLLDDVLAAAGMQPAVPGVPRGVEATRRSDGSRSWLFVLNHTDEPQAVAAGGYDLVADATVDGTVRLARGGVAVIRED</sequence>
<feature type="region of interest" description="Disordered" evidence="1">
    <location>
        <begin position="1"/>
        <end position="20"/>
    </location>
</feature>
<dbReference type="InterPro" id="IPR013780">
    <property type="entry name" value="Glyco_hydro_b"/>
</dbReference>
<evidence type="ECO:0000259" key="2">
    <source>
        <dbReference type="Pfam" id="PF08533"/>
    </source>
</evidence>
<name>A0ABN3GP52_9MICO</name>
<organism evidence="3 4">
    <name type="scientific">Terrabacter terrae</name>
    <dbReference type="NCBI Taxonomy" id="318434"/>
    <lineage>
        <taxon>Bacteria</taxon>
        <taxon>Bacillati</taxon>
        <taxon>Actinomycetota</taxon>
        <taxon>Actinomycetes</taxon>
        <taxon>Micrococcales</taxon>
        <taxon>Intrasporangiaceae</taxon>
        <taxon>Terrabacter</taxon>
    </lineage>
</organism>
<dbReference type="RefSeq" id="WP_343990760.1">
    <property type="nucleotide sequence ID" value="NZ_BAAANB010000020.1"/>
</dbReference>
<dbReference type="Proteomes" id="UP001501285">
    <property type="component" value="Unassembled WGS sequence"/>
</dbReference>
<comment type="caution">
    <text evidence="3">The sequence shown here is derived from an EMBL/GenBank/DDBJ whole genome shotgun (WGS) entry which is preliminary data.</text>
</comment>
<evidence type="ECO:0000256" key="1">
    <source>
        <dbReference type="SAM" id="MobiDB-lite"/>
    </source>
</evidence>
<dbReference type="Gene3D" id="2.60.40.1180">
    <property type="entry name" value="Golgi alpha-mannosidase II"/>
    <property type="match status" value="1"/>
</dbReference>
<dbReference type="Pfam" id="PF08533">
    <property type="entry name" value="Glyco_hydro_42C"/>
    <property type="match status" value="1"/>
</dbReference>
<reference evidence="3 4" key="1">
    <citation type="journal article" date="2019" name="Int. J. Syst. Evol. Microbiol.">
        <title>The Global Catalogue of Microorganisms (GCM) 10K type strain sequencing project: providing services to taxonomists for standard genome sequencing and annotation.</title>
        <authorList>
            <consortium name="The Broad Institute Genomics Platform"/>
            <consortium name="The Broad Institute Genome Sequencing Center for Infectious Disease"/>
            <person name="Wu L."/>
            <person name="Ma J."/>
        </authorList>
    </citation>
    <scope>NUCLEOTIDE SEQUENCE [LARGE SCALE GENOMIC DNA]</scope>
    <source>
        <strain evidence="3 4">JCM 14283</strain>
    </source>
</reference>
<feature type="domain" description="Beta-galactosidase C-terminal" evidence="2">
    <location>
        <begin position="59"/>
        <end position="114"/>
    </location>
</feature>
<evidence type="ECO:0000313" key="3">
    <source>
        <dbReference type="EMBL" id="GAA2030167.1"/>
    </source>
</evidence>